<gene>
    <name evidence="3" type="ORF">BCM02_112188</name>
</gene>
<dbReference type="GO" id="GO:0000272">
    <property type="term" value="P:polysaccharide catabolic process"/>
    <property type="evidence" value="ECO:0007669"/>
    <property type="project" value="InterPro"/>
</dbReference>
<evidence type="ECO:0000259" key="2">
    <source>
        <dbReference type="PROSITE" id="PS51272"/>
    </source>
</evidence>
<feature type="domain" description="SLH" evidence="2">
    <location>
        <begin position="294"/>
        <end position="351"/>
    </location>
</feature>
<evidence type="ECO:0000256" key="1">
    <source>
        <dbReference type="SAM" id="SignalP"/>
    </source>
</evidence>
<dbReference type="Gene3D" id="2.60.40.680">
    <property type="match status" value="1"/>
</dbReference>
<dbReference type="Pfam" id="PF00963">
    <property type="entry name" value="Cohesin"/>
    <property type="match status" value="1"/>
</dbReference>
<feature type="signal peptide" evidence="1">
    <location>
        <begin position="1"/>
        <end position="28"/>
    </location>
</feature>
<dbReference type="PANTHER" id="PTHR43308">
    <property type="entry name" value="OUTER MEMBRANE PROTEIN ALPHA-RELATED"/>
    <property type="match status" value="1"/>
</dbReference>
<feature type="domain" description="SLH" evidence="2">
    <location>
        <begin position="232"/>
        <end position="292"/>
    </location>
</feature>
<dbReference type="SUPFAM" id="SSF49384">
    <property type="entry name" value="Carbohydrate-binding domain"/>
    <property type="match status" value="1"/>
</dbReference>
<proteinExistence type="predicted"/>
<dbReference type="InterPro" id="IPR051465">
    <property type="entry name" value="Cell_Envelope_Struct_Comp"/>
</dbReference>
<dbReference type="GO" id="GO:0030246">
    <property type="term" value="F:carbohydrate binding"/>
    <property type="evidence" value="ECO:0007669"/>
    <property type="project" value="InterPro"/>
</dbReference>
<protein>
    <submittedName>
        <fullName evidence="3">Cohesin domain-containing protein</fullName>
    </submittedName>
</protein>
<dbReference type="AlphaFoldDB" id="A0A5S5BV59"/>
<reference evidence="3 4" key="1">
    <citation type="submission" date="2019-07" db="EMBL/GenBank/DDBJ databases">
        <title>Genomic Encyclopedia of Type Strains, Phase III (KMG-III): the genomes of soil and plant-associated and newly described type strains.</title>
        <authorList>
            <person name="Whitman W."/>
        </authorList>
    </citation>
    <scope>NUCLEOTIDE SEQUENCE [LARGE SCALE GENOMIC DNA]</scope>
    <source>
        <strain evidence="3 4">BL24</strain>
    </source>
</reference>
<keyword evidence="4" id="KW-1185">Reference proteome</keyword>
<dbReference type="InterPro" id="IPR001119">
    <property type="entry name" value="SLH_dom"/>
</dbReference>
<organism evidence="3 4">
    <name type="scientific">Paenibacillus methanolicus</name>
    <dbReference type="NCBI Taxonomy" id="582686"/>
    <lineage>
        <taxon>Bacteria</taxon>
        <taxon>Bacillati</taxon>
        <taxon>Bacillota</taxon>
        <taxon>Bacilli</taxon>
        <taxon>Bacillales</taxon>
        <taxon>Paenibacillaceae</taxon>
        <taxon>Paenibacillus</taxon>
    </lineage>
</organism>
<feature type="domain" description="SLH" evidence="2">
    <location>
        <begin position="167"/>
        <end position="230"/>
    </location>
</feature>
<accession>A0A5S5BV59</accession>
<dbReference type="EMBL" id="VNHS01000012">
    <property type="protein sequence ID" value="TYP70208.1"/>
    <property type="molecule type" value="Genomic_DNA"/>
</dbReference>
<evidence type="ECO:0000313" key="3">
    <source>
        <dbReference type="EMBL" id="TYP70208.1"/>
    </source>
</evidence>
<feature type="chain" id="PRO_5024324177" evidence="1">
    <location>
        <begin position="29"/>
        <end position="351"/>
    </location>
</feature>
<comment type="caution">
    <text evidence="3">The sequence shown here is derived from an EMBL/GenBank/DDBJ whole genome shotgun (WGS) entry which is preliminary data.</text>
</comment>
<sequence>MGTKKRIVSLGLVALLLCLALAPFSAMAAAGEPVFKLTLSPEKPVAGGQATVTVTGENLTDLYGFELNVAYDPKLLKYVKTVSPIAGFSVPKAEESGKLMFAHVKIGKEAGDNGTVQLATVTFDVLGEAAASAKLSLGDVKLVKSDLTSVTVKAGAELTLPISAKTGAAIAFKDITGHWAKASIEKAAALGIITGYDDSTFRPQAKVTRAEFTAMITRAFALKPTNGVTPKFADAGEIPPWASTYIAEAAAAGVVSGYADGSFRPDQLITRAEMTAIIVRAAGIATDPAAQPTFADANQIAAWAKPGVAAAVKAGIVKGSAGNRFAPLDQASRAEAAVMLVGAVEYIKATK</sequence>
<dbReference type="PANTHER" id="PTHR43308:SF5">
    <property type="entry name" value="S-LAYER PROTEIN _ PEPTIDOGLYCAN ENDO-BETA-N-ACETYLGLUCOSAMINIDASE"/>
    <property type="match status" value="1"/>
</dbReference>
<dbReference type="Pfam" id="PF00395">
    <property type="entry name" value="SLH"/>
    <property type="match status" value="3"/>
</dbReference>
<evidence type="ECO:0000313" key="4">
    <source>
        <dbReference type="Proteomes" id="UP000323257"/>
    </source>
</evidence>
<dbReference type="InterPro" id="IPR002102">
    <property type="entry name" value="Cohesin_dom"/>
</dbReference>
<dbReference type="Proteomes" id="UP000323257">
    <property type="component" value="Unassembled WGS sequence"/>
</dbReference>
<dbReference type="PROSITE" id="PS51272">
    <property type="entry name" value="SLH"/>
    <property type="match status" value="3"/>
</dbReference>
<dbReference type="RefSeq" id="WP_187434457.1">
    <property type="nucleotide sequence ID" value="NZ_VNHS01000012.1"/>
</dbReference>
<name>A0A5S5BV59_9BACL</name>
<dbReference type="CDD" id="cd08547">
    <property type="entry name" value="Type_II_cohesin"/>
    <property type="match status" value="1"/>
</dbReference>
<keyword evidence="1" id="KW-0732">Signal</keyword>
<dbReference type="InterPro" id="IPR008965">
    <property type="entry name" value="CBM2/CBM3_carb-bd_dom_sf"/>
</dbReference>